<dbReference type="PANTHER" id="PTHR10174:SF216">
    <property type="entry name" value="CRAL-TRIO DOMAIN-CONTAINING PROTEIN-RELATED"/>
    <property type="match status" value="1"/>
</dbReference>
<dbReference type="InterPro" id="IPR001251">
    <property type="entry name" value="CRAL-TRIO_dom"/>
</dbReference>
<dbReference type="Proteomes" id="UP000791440">
    <property type="component" value="Unassembled WGS sequence"/>
</dbReference>
<reference evidence="2" key="1">
    <citation type="journal article" date="2016" name="Insect Biochem. Mol. Biol.">
        <title>Multifaceted biological insights from a draft genome sequence of the tobacco hornworm moth, Manduca sexta.</title>
        <authorList>
            <person name="Kanost M.R."/>
            <person name="Arrese E.L."/>
            <person name="Cao X."/>
            <person name="Chen Y.R."/>
            <person name="Chellapilla S."/>
            <person name="Goldsmith M.R."/>
            <person name="Grosse-Wilde E."/>
            <person name="Heckel D.G."/>
            <person name="Herndon N."/>
            <person name="Jiang H."/>
            <person name="Papanicolaou A."/>
            <person name="Qu J."/>
            <person name="Soulages J.L."/>
            <person name="Vogel H."/>
            <person name="Walters J."/>
            <person name="Waterhouse R.M."/>
            <person name="Ahn S.J."/>
            <person name="Almeida F.C."/>
            <person name="An C."/>
            <person name="Aqrawi P."/>
            <person name="Bretschneider A."/>
            <person name="Bryant W.B."/>
            <person name="Bucks S."/>
            <person name="Chao H."/>
            <person name="Chevignon G."/>
            <person name="Christen J.M."/>
            <person name="Clarke D.F."/>
            <person name="Dittmer N.T."/>
            <person name="Ferguson L.C.F."/>
            <person name="Garavelou S."/>
            <person name="Gordon K.H.J."/>
            <person name="Gunaratna R.T."/>
            <person name="Han Y."/>
            <person name="Hauser F."/>
            <person name="He Y."/>
            <person name="Heidel-Fischer H."/>
            <person name="Hirsh A."/>
            <person name="Hu Y."/>
            <person name="Jiang H."/>
            <person name="Kalra D."/>
            <person name="Klinner C."/>
            <person name="Konig C."/>
            <person name="Kovar C."/>
            <person name="Kroll A.R."/>
            <person name="Kuwar S.S."/>
            <person name="Lee S.L."/>
            <person name="Lehman R."/>
            <person name="Li K."/>
            <person name="Li Z."/>
            <person name="Liang H."/>
            <person name="Lovelace S."/>
            <person name="Lu Z."/>
            <person name="Mansfield J.H."/>
            <person name="McCulloch K.J."/>
            <person name="Mathew T."/>
            <person name="Morton B."/>
            <person name="Muzny D.M."/>
            <person name="Neunemann D."/>
            <person name="Ongeri F."/>
            <person name="Pauchet Y."/>
            <person name="Pu L.L."/>
            <person name="Pyrousis I."/>
            <person name="Rao X.J."/>
            <person name="Redding A."/>
            <person name="Roesel C."/>
            <person name="Sanchez-Gracia A."/>
            <person name="Schaack S."/>
            <person name="Shukla A."/>
            <person name="Tetreau G."/>
            <person name="Wang Y."/>
            <person name="Xiong G.H."/>
            <person name="Traut W."/>
            <person name="Walsh T.K."/>
            <person name="Worley K.C."/>
            <person name="Wu D."/>
            <person name="Wu W."/>
            <person name="Wu Y.Q."/>
            <person name="Zhang X."/>
            <person name="Zou Z."/>
            <person name="Zucker H."/>
            <person name="Briscoe A.D."/>
            <person name="Burmester T."/>
            <person name="Clem R.J."/>
            <person name="Feyereisen R."/>
            <person name="Grimmelikhuijzen C.J.P."/>
            <person name="Hamodrakas S.J."/>
            <person name="Hansson B.S."/>
            <person name="Huguet E."/>
            <person name="Jermiin L.S."/>
            <person name="Lan Q."/>
            <person name="Lehman H.K."/>
            <person name="Lorenzen M."/>
            <person name="Merzendorfer H."/>
            <person name="Michalopoulos I."/>
            <person name="Morton D.B."/>
            <person name="Muthukrishnan S."/>
            <person name="Oakeshott J.G."/>
            <person name="Palmer W."/>
            <person name="Park Y."/>
            <person name="Passarelli A.L."/>
            <person name="Rozas J."/>
            <person name="Schwartz L.M."/>
            <person name="Smith W."/>
            <person name="Southgate A."/>
            <person name="Vilcinskas A."/>
            <person name="Vogt R."/>
            <person name="Wang P."/>
            <person name="Werren J."/>
            <person name="Yu X.Q."/>
            <person name="Zhou J.J."/>
            <person name="Brown S.J."/>
            <person name="Scherer S.E."/>
            <person name="Richards S."/>
            <person name="Blissard G.W."/>
        </authorList>
    </citation>
    <scope>NUCLEOTIDE SEQUENCE</scope>
</reference>
<protein>
    <recommendedName>
        <fullName evidence="1">CRAL-TRIO domain-containing protein</fullName>
    </recommendedName>
</protein>
<dbReference type="PROSITE" id="PS50191">
    <property type="entry name" value="CRAL_TRIO"/>
    <property type="match status" value="1"/>
</dbReference>
<name>A0A921YVZ4_MANSE</name>
<reference evidence="2" key="2">
    <citation type="submission" date="2020-12" db="EMBL/GenBank/DDBJ databases">
        <authorList>
            <person name="Kanost M."/>
        </authorList>
    </citation>
    <scope>NUCLEOTIDE SEQUENCE</scope>
</reference>
<dbReference type="CDD" id="cd00170">
    <property type="entry name" value="SEC14"/>
    <property type="match status" value="1"/>
</dbReference>
<accession>A0A921YVZ4</accession>
<evidence type="ECO:0000313" key="2">
    <source>
        <dbReference type="EMBL" id="KAG6446336.1"/>
    </source>
</evidence>
<dbReference type="GO" id="GO:1902936">
    <property type="term" value="F:phosphatidylinositol bisphosphate binding"/>
    <property type="evidence" value="ECO:0007669"/>
    <property type="project" value="TreeGrafter"/>
</dbReference>
<dbReference type="InterPro" id="IPR011074">
    <property type="entry name" value="CRAL/TRIO_N_dom"/>
</dbReference>
<dbReference type="EMBL" id="JH668331">
    <property type="protein sequence ID" value="KAG6446336.1"/>
    <property type="molecule type" value="Genomic_DNA"/>
</dbReference>
<evidence type="ECO:0000259" key="1">
    <source>
        <dbReference type="PROSITE" id="PS50191"/>
    </source>
</evidence>
<sequence length="298" mass="34548">MKVRELSEALRKKAEEEINENDRNIETNLEVMRKCFNEHFEDHTILDQWFLAFLRGCKHDVEKSKRKLEKYYTLKKSAPDFFANRNPTDEKIQALLKLGLFLPLRQCVKEDSPRTCLVRVSQLCNSQYSLVDLTKIGFMTAEILLLEDDNFTVVGEEIVADMKNVGFSILSQWTPSLVRRMFTCAQNALTVRLKSLHIINAPRGLKAAVSIFKMFLTAKLKRRIYIYNEDYEGMYEYVPKSILPVEYGGTAGNIQDLTDYWKAKIESHGDWYAEFDKACDEFKIPKKTTTNNSAHTIS</sequence>
<dbReference type="PANTHER" id="PTHR10174">
    <property type="entry name" value="ALPHA-TOCOPHEROL TRANSFER PROTEIN-RELATED"/>
    <property type="match status" value="1"/>
</dbReference>
<dbReference type="GO" id="GO:0016020">
    <property type="term" value="C:membrane"/>
    <property type="evidence" value="ECO:0007669"/>
    <property type="project" value="TreeGrafter"/>
</dbReference>
<comment type="caution">
    <text evidence="2">The sequence shown here is derived from an EMBL/GenBank/DDBJ whole genome shotgun (WGS) entry which is preliminary data.</text>
</comment>
<gene>
    <name evidence="2" type="ORF">O3G_MSEX004372</name>
</gene>
<proteinExistence type="predicted"/>
<keyword evidence="3" id="KW-1185">Reference proteome</keyword>
<organism evidence="2 3">
    <name type="scientific">Manduca sexta</name>
    <name type="common">Tobacco hawkmoth</name>
    <name type="synonym">Tobacco hornworm</name>
    <dbReference type="NCBI Taxonomy" id="7130"/>
    <lineage>
        <taxon>Eukaryota</taxon>
        <taxon>Metazoa</taxon>
        <taxon>Ecdysozoa</taxon>
        <taxon>Arthropoda</taxon>
        <taxon>Hexapoda</taxon>
        <taxon>Insecta</taxon>
        <taxon>Pterygota</taxon>
        <taxon>Neoptera</taxon>
        <taxon>Endopterygota</taxon>
        <taxon>Lepidoptera</taxon>
        <taxon>Glossata</taxon>
        <taxon>Ditrysia</taxon>
        <taxon>Bombycoidea</taxon>
        <taxon>Sphingidae</taxon>
        <taxon>Sphinginae</taxon>
        <taxon>Sphingini</taxon>
        <taxon>Manduca</taxon>
    </lineage>
</organism>
<dbReference type="AlphaFoldDB" id="A0A921YVZ4"/>
<dbReference type="SMART" id="SM00516">
    <property type="entry name" value="SEC14"/>
    <property type="match status" value="1"/>
</dbReference>
<evidence type="ECO:0000313" key="3">
    <source>
        <dbReference type="Proteomes" id="UP000791440"/>
    </source>
</evidence>
<dbReference type="SMART" id="SM01100">
    <property type="entry name" value="CRAL_TRIO_N"/>
    <property type="match status" value="1"/>
</dbReference>
<dbReference type="Pfam" id="PF00650">
    <property type="entry name" value="CRAL_TRIO"/>
    <property type="match status" value="1"/>
</dbReference>
<feature type="domain" description="CRAL-TRIO" evidence="1">
    <location>
        <begin position="88"/>
        <end position="255"/>
    </location>
</feature>